<dbReference type="Pfam" id="PF00300">
    <property type="entry name" value="His_Phos_1"/>
    <property type="match status" value="1"/>
</dbReference>
<dbReference type="GO" id="GO:0016791">
    <property type="term" value="F:phosphatase activity"/>
    <property type="evidence" value="ECO:0007669"/>
    <property type="project" value="TreeGrafter"/>
</dbReference>
<reference evidence="4 5" key="1">
    <citation type="journal article" date="2019" name="Nat. Microbiol.">
        <title>Mediterranean grassland soil C-N compound turnover is dependent on rainfall and depth, and is mediated by genomically divergent microorganisms.</title>
        <authorList>
            <person name="Diamond S."/>
            <person name="Andeer P.F."/>
            <person name="Li Z."/>
            <person name="Crits-Christoph A."/>
            <person name="Burstein D."/>
            <person name="Anantharaman K."/>
            <person name="Lane K.R."/>
            <person name="Thomas B.C."/>
            <person name="Pan C."/>
            <person name="Northen T.R."/>
            <person name="Banfield J.F."/>
        </authorList>
    </citation>
    <scope>NUCLEOTIDE SEQUENCE [LARGE SCALE GENOMIC DNA]</scope>
    <source>
        <strain evidence="4">NP_4</strain>
    </source>
</reference>
<dbReference type="AlphaFoldDB" id="A0A537L3A0"/>
<dbReference type="Proteomes" id="UP000319353">
    <property type="component" value="Unassembled WGS sequence"/>
</dbReference>
<evidence type="ECO:0000256" key="3">
    <source>
        <dbReference type="SAM" id="MobiDB-lite"/>
    </source>
</evidence>
<dbReference type="EMBL" id="VBAL01000086">
    <property type="protein sequence ID" value="TMJ02217.1"/>
    <property type="molecule type" value="Genomic_DNA"/>
</dbReference>
<comment type="caution">
    <text evidence="4">The sequence shown here is derived from an EMBL/GenBank/DDBJ whole genome shotgun (WGS) entry which is preliminary data.</text>
</comment>
<name>A0A537L3A0_9BACT</name>
<proteinExistence type="predicted"/>
<feature type="binding site" evidence="2">
    <location>
        <position position="133"/>
    </location>
    <ligand>
        <name>substrate</name>
    </ligand>
</feature>
<dbReference type="SMART" id="SM00855">
    <property type="entry name" value="PGAM"/>
    <property type="match status" value="1"/>
</dbReference>
<gene>
    <name evidence="4" type="ORF">E6H01_07120</name>
</gene>
<feature type="region of interest" description="Disordered" evidence="3">
    <location>
        <begin position="1"/>
        <end position="66"/>
    </location>
</feature>
<accession>A0A537L3A0</accession>
<sequence length="274" mass="30328">MPALGSCGCPRTSITPLKSAQGSSRPLPSWRSRGLRNEAVGRSSSRGNHERSFRDRATAGSLDRDTSKRYMPETTVYLVRHGTHDWLRPEHNRFAGAIPGVALNEQGRLEVQRLAGLLSGEPITWIAASPLQRTMETAEMLARARHLDVETDERLLEWRCGVWEGMKIIEIQRRYPSEWKIWREQPDLLRLPGAETVDQMAARMEVAYRACSARGGTGVLVSHQDPLAALLCTLIGAPLRAMRALDIQTASLSTSHEMPYGTVIAAINAGRPVA</sequence>
<dbReference type="GO" id="GO:0005737">
    <property type="term" value="C:cytoplasm"/>
    <property type="evidence" value="ECO:0007669"/>
    <property type="project" value="TreeGrafter"/>
</dbReference>
<dbReference type="CDD" id="cd07067">
    <property type="entry name" value="HP_PGM_like"/>
    <property type="match status" value="1"/>
</dbReference>
<evidence type="ECO:0000313" key="4">
    <source>
        <dbReference type="EMBL" id="TMJ02217.1"/>
    </source>
</evidence>
<evidence type="ECO:0000313" key="5">
    <source>
        <dbReference type="Proteomes" id="UP000319353"/>
    </source>
</evidence>
<feature type="active site" description="Tele-phosphohistidine intermediate" evidence="1">
    <location>
        <position position="81"/>
    </location>
</feature>
<dbReference type="PANTHER" id="PTHR48100:SF1">
    <property type="entry name" value="HISTIDINE PHOSPHATASE FAMILY PROTEIN-RELATED"/>
    <property type="match status" value="1"/>
</dbReference>
<dbReference type="PANTHER" id="PTHR48100">
    <property type="entry name" value="BROAD-SPECIFICITY PHOSPHATASE YOR283W-RELATED"/>
    <property type="match status" value="1"/>
</dbReference>
<dbReference type="InterPro" id="IPR050275">
    <property type="entry name" value="PGM_Phosphatase"/>
</dbReference>
<dbReference type="SUPFAM" id="SSF53254">
    <property type="entry name" value="Phosphoglycerate mutase-like"/>
    <property type="match status" value="1"/>
</dbReference>
<feature type="compositionally biased region" description="Polar residues" evidence="3">
    <location>
        <begin position="12"/>
        <end position="26"/>
    </location>
</feature>
<dbReference type="Gene3D" id="3.40.50.1240">
    <property type="entry name" value="Phosphoglycerate mutase-like"/>
    <property type="match status" value="1"/>
</dbReference>
<protein>
    <submittedName>
        <fullName evidence="4">Histidine phosphatase family protein</fullName>
    </submittedName>
</protein>
<evidence type="ECO:0000256" key="1">
    <source>
        <dbReference type="PIRSR" id="PIRSR613078-1"/>
    </source>
</evidence>
<dbReference type="InterPro" id="IPR029033">
    <property type="entry name" value="His_PPase_superfam"/>
</dbReference>
<feature type="active site" description="Proton donor/acceptor" evidence="1">
    <location>
        <position position="157"/>
    </location>
</feature>
<dbReference type="InterPro" id="IPR013078">
    <property type="entry name" value="His_Pase_superF_clade-1"/>
</dbReference>
<organism evidence="4 5">
    <name type="scientific">Candidatus Segetimicrobium genomatis</name>
    <dbReference type="NCBI Taxonomy" id="2569760"/>
    <lineage>
        <taxon>Bacteria</taxon>
        <taxon>Bacillati</taxon>
        <taxon>Candidatus Sysuimicrobiota</taxon>
        <taxon>Candidatus Sysuimicrobiia</taxon>
        <taxon>Candidatus Sysuimicrobiales</taxon>
        <taxon>Candidatus Segetimicrobiaceae</taxon>
        <taxon>Candidatus Segetimicrobium</taxon>
    </lineage>
</organism>
<feature type="compositionally biased region" description="Basic and acidic residues" evidence="3">
    <location>
        <begin position="47"/>
        <end position="66"/>
    </location>
</feature>
<evidence type="ECO:0000256" key="2">
    <source>
        <dbReference type="PIRSR" id="PIRSR613078-2"/>
    </source>
</evidence>